<gene>
    <name evidence="1" type="ORF">SPELUC_LOCUS2046</name>
</gene>
<sequence>MVSGSGGWIDKSVEWLIFNNHIKCFDYDDFIDFEKIGDGGLSNIRKATWQDCKLTVVLKSVKDKTLNVVIALNFVMPTARSLENAKSCTNILDFALSSLRDFGHAYFYEFDAHSPINYLKISTPHHKKLWEDKYNKVREYLFKQIRNAVAEKELLDCTDKFLVDNITRKVKKDHKKAATITNIKKLASSEKCKVIVSKQKDDDMVKLIDSVCKVLDSPKEEIIVTNKKKIKKAYKQRKSPYKVVLMTLSGSHRCK</sequence>
<evidence type="ECO:0000313" key="2">
    <source>
        <dbReference type="Proteomes" id="UP000789366"/>
    </source>
</evidence>
<proteinExistence type="predicted"/>
<dbReference type="Proteomes" id="UP000789366">
    <property type="component" value="Unassembled WGS sequence"/>
</dbReference>
<accession>A0ACA9KM08</accession>
<evidence type="ECO:0000313" key="1">
    <source>
        <dbReference type="EMBL" id="CAG8479143.1"/>
    </source>
</evidence>
<name>A0ACA9KM08_9GLOM</name>
<protein>
    <submittedName>
        <fullName evidence="1">12162_t:CDS:1</fullName>
    </submittedName>
</protein>
<organism evidence="1 2">
    <name type="scientific">Cetraspora pellucida</name>
    <dbReference type="NCBI Taxonomy" id="1433469"/>
    <lineage>
        <taxon>Eukaryota</taxon>
        <taxon>Fungi</taxon>
        <taxon>Fungi incertae sedis</taxon>
        <taxon>Mucoromycota</taxon>
        <taxon>Glomeromycotina</taxon>
        <taxon>Glomeromycetes</taxon>
        <taxon>Diversisporales</taxon>
        <taxon>Gigasporaceae</taxon>
        <taxon>Cetraspora</taxon>
    </lineage>
</organism>
<reference evidence="1" key="1">
    <citation type="submission" date="2021-06" db="EMBL/GenBank/DDBJ databases">
        <authorList>
            <person name="Kallberg Y."/>
            <person name="Tangrot J."/>
            <person name="Rosling A."/>
        </authorList>
    </citation>
    <scope>NUCLEOTIDE SEQUENCE</scope>
    <source>
        <strain evidence="1">28 12/20/2015</strain>
    </source>
</reference>
<keyword evidence="2" id="KW-1185">Reference proteome</keyword>
<comment type="caution">
    <text evidence="1">The sequence shown here is derived from an EMBL/GenBank/DDBJ whole genome shotgun (WGS) entry which is preliminary data.</text>
</comment>
<dbReference type="EMBL" id="CAJVPW010001253">
    <property type="protein sequence ID" value="CAG8479143.1"/>
    <property type="molecule type" value="Genomic_DNA"/>
</dbReference>